<name>A0ABW0JJT0_9GAMM</name>
<accession>A0ABW0JJT0</accession>
<dbReference type="EMBL" id="JBHSMK010000002">
    <property type="protein sequence ID" value="MFC5435986.1"/>
    <property type="molecule type" value="Genomic_DNA"/>
</dbReference>
<dbReference type="RefSeq" id="WP_377302788.1">
    <property type="nucleotide sequence ID" value="NZ_JBHSMK010000002.1"/>
</dbReference>
<evidence type="ECO:0000313" key="2">
    <source>
        <dbReference type="Proteomes" id="UP001596013"/>
    </source>
</evidence>
<protein>
    <submittedName>
        <fullName evidence="1">Uncharacterized protein</fullName>
    </submittedName>
</protein>
<sequence>MALPHTLVVLEDGSDAGAVLLDTASAVGSVLWVDSHALEKVGREELGRSEHDVYLEFSDWVAYCVEEAQDAL</sequence>
<keyword evidence="2" id="KW-1185">Reference proteome</keyword>
<dbReference type="Proteomes" id="UP001596013">
    <property type="component" value="Unassembled WGS sequence"/>
</dbReference>
<evidence type="ECO:0000313" key="1">
    <source>
        <dbReference type="EMBL" id="MFC5435986.1"/>
    </source>
</evidence>
<organism evidence="1 2">
    <name type="scientific">Rhodanobacter umsongensis</name>
    <dbReference type="NCBI Taxonomy" id="633153"/>
    <lineage>
        <taxon>Bacteria</taxon>
        <taxon>Pseudomonadati</taxon>
        <taxon>Pseudomonadota</taxon>
        <taxon>Gammaproteobacteria</taxon>
        <taxon>Lysobacterales</taxon>
        <taxon>Rhodanobacteraceae</taxon>
        <taxon>Rhodanobacter</taxon>
    </lineage>
</organism>
<proteinExistence type="predicted"/>
<reference evidence="2" key="1">
    <citation type="journal article" date="2019" name="Int. J. Syst. Evol. Microbiol.">
        <title>The Global Catalogue of Microorganisms (GCM) 10K type strain sequencing project: providing services to taxonomists for standard genome sequencing and annotation.</title>
        <authorList>
            <consortium name="The Broad Institute Genomics Platform"/>
            <consortium name="The Broad Institute Genome Sequencing Center for Infectious Disease"/>
            <person name="Wu L."/>
            <person name="Ma J."/>
        </authorList>
    </citation>
    <scope>NUCLEOTIDE SEQUENCE [LARGE SCALE GENOMIC DNA]</scope>
    <source>
        <strain evidence="2">JCM 17130</strain>
    </source>
</reference>
<comment type="caution">
    <text evidence="1">The sequence shown here is derived from an EMBL/GenBank/DDBJ whole genome shotgun (WGS) entry which is preliminary data.</text>
</comment>
<gene>
    <name evidence="1" type="ORF">ACFPME_05415</name>
</gene>